<evidence type="ECO:0000256" key="2">
    <source>
        <dbReference type="ARBA" id="ARBA00010897"/>
    </source>
</evidence>
<gene>
    <name evidence="11" type="ORF">T9R20_07815</name>
</gene>
<comment type="PTM">
    <text evidence="9">Transiently phosphorylated on a His residue during the reaction cycle. Phosphorylation strongly increases the affinity for substrates and increases the rate of nicotinate D-ribonucleotide production. Dephosphorylation regenerates the low-affinity form of the enzyme, leading to product release.</text>
</comment>
<evidence type="ECO:0000256" key="9">
    <source>
        <dbReference type="RuleBase" id="RU365100"/>
    </source>
</evidence>
<comment type="pathway">
    <text evidence="1 9">Cofactor biosynthesis; NAD(+) biosynthesis; nicotinate D-ribonucleotide from nicotinate: step 1/1.</text>
</comment>
<dbReference type="Proteomes" id="UP001324533">
    <property type="component" value="Chromosome"/>
</dbReference>
<dbReference type="InterPro" id="IPR013785">
    <property type="entry name" value="Aldolase_TIM"/>
</dbReference>
<dbReference type="InterPro" id="IPR007229">
    <property type="entry name" value="Nic_PRibTrfase-Fam"/>
</dbReference>
<evidence type="ECO:0000256" key="3">
    <source>
        <dbReference type="ARBA" id="ARBA00013236"/>
    </source>
</evidence>
<comment type="catalytic activity">
    <reaction evidence="8 9">
        <text>5-phospho-alpha-D-ribose 1-diphosphate + nicotinate + ATP + H2O = nicotinate beta-D-ribonucleotide + ADP + phosphate + diphosphate</text>
        <dbReference type="Rhea" id="RHEA:36163"/>
        <dbReference type="ChEBI" id="CHEBI:15377"/>
        <dbReference type="ChEBI" id="CHEBI:30616"/>
        <dbReference type="ChEBI" id="CHEBI:32544"/>
        <dbReference type="ChEBI" id="CHEBI:33019"/>
        <dbReference type="ChEBI" id="CHEBI:43474"/>
        <dbReference type="ChEBI" id="CHEBI:57502"/>
        <dbReference type="ChEBI" id="CHEBI:58017"/>
        <dbReference type="ChEBI" id="CHEBI:456216"/>
        <dbReference type="EC" id="6.3.4.21"/>
    </reaction>
</comment>
<evidence type="ECO:0000313" key="12">
    <source>
        <dbReference type="Proteomes" id="UP001324533"/>
    </source>
</evidence>
<keyword evidence="6 9" id="KW-0662">Pyridine nucleotide biosynthesis</keyword>
<keyword evidence="7 9" id="KW-0808">Transferase</keyword>
<evidence type="ECO:0000259" key="10">
    <source>
        <dbReference type="Pfam" id="PF17767"/>
    </source>
</evidence>
<name>A0ABZ0VE00_9MICO</name>
<dbReference type="PANTHER" id="PTHR11098">
    <property type="entry name" value="NICOTINATE PHOSPHORIBOSYLTRANSFERASE"/>
    <property type="match status" value="1"/>
</dbReference>
<evidence type="ECO:0000256" key="5">
    <source>
        <dbReference type="ARBA" id="ARBA00022598"/>
    </source>
</evidence>
<accession>A0ABZ0VE00</accession>
<dbReference type="PANTHER" id="PTHR11098:SF8">
    <property type="entry name" value="NICOTINATE PHOSPHORIBOSYLTRANSFERASE PNCB1"/>
    <property type="match status" value="1"/>
</dbReference>
<organism evidence="11 12">
    <name type="scientific">Microbacterium invictum</name>
    <dbReference type="NCBI Taxonomy" id="515415"/>
    <lineage>
        <taxon>Bacteria</taxon>
        <taxon>Bacillati</taxon>
        <taxon>Actinomycetota</taxon>
        <taxon>Actinomycetes</taxon>
        <taxon>Micrococcales</taxon>
        <taxon>Microbacteriaceae</taxon>
        <taxon>Microbacterium</taxon>
    </lineage>
</organism>
<dbReference type="InterPro" id="IPR040727">
    <property type="entry name" value="NAPRTase_N"/>
</dbReference>
<dbReference type="EC" id="6.3.4.21" evidence="3 9"/>
<feature type="domain" description="Nicotinate phosphoribosyltransferase N-terminal" evidence="10">
    <location>
        <begin position="11"/>
        <end position="135"/>
    </location>
</feature>
<dbReference type="InterPro" id="IPR036068">
    <property type="entry name" value="Nicotinate_pribotase-like_C"/>
</dbReference>
<protein>
    <recommendedName>
        <fullName evidence="3 9">Nicotinate phosphoribosyltransferase</fullName>
        <ecNumber evidence="3 9">6.3.4.21</ecNumber>
    </recommendedName>
</protein>
<dbReference type="EMBL" id="CP139779">
    <property type="protein sequence ID" value="WQB71843.1"/>
    <property type="molecule type" value="Genomic_DNA"/>
</dbReference>
<dbReference type="SUPFAM" id="SSF51690">
    <property type="entry name" value="Nicotinate/Quinolinate PRTase C-terminal domain-like"/>
    <property type="match status" value="1"/>
</dbReference>
<evidence type="ECO:0000313" key="11">
    <source>
        <dbReference type="EMBL" id="WQB71843.1"/>
    </source>
</evidence>
<proteinExistence type="inferred from homology"/>
<evidence type="ECO:0000256" key="7">
    <source>
        <dbReference type="ARBA" id="ARBA00022679"/>
    </source>
</evidence>
<dbReference type="Gene3D" id="3.20.140.10">
    <property type="entry name" value="nicotinate phosphoribosyltransferase"/>
    <property type="match status" value="1"/>
</dbReference>
<dbReference type="InterPro" id="IPR006405">
    <property type="entry name" value="Nic_PRibTrfase_pncB"/>
</dbReference>
<keyword evidence="4" id="KW-0597">Phosphoprotein</keyword>
<comment type="function">
    <text evidence="9">Catalyzes the first step in the biosynthesis of NAD from nicotinic acid, the ATP-dependent synthesis of beta-nicotinate D-ribonucleotide from nicotinate and 5-phospho-D-ribose 1-phosphate.</text>
</comment>
<reference evidence="11 12" key="1">
    <citation type="submission" date="2023-06" db="EMBL/GenBank/DDBJ databases">
        <title>Rock-solubilizing bacteria, Microbacterium invictum, promotes re-establishment of vegetation in rocky wasteland by accelerating rock bio-weathering and reshaping soil bacterial community.</title>
        <authorList>
            <person name="Liu C."/>
        </authorList>
    </citation>
    <scope>NUCLEOTIDE SEQUENCE [LARGE SCALE GENOMIC DNA]</scope>
    <source>
        <strain evidence="11 12">X-18</strain>
    </source>
</reference>
<evidence type="ECO:0000256" key="4">
    <source>
        <dbReference type="ARBA" id="ARBA00022553"/>
    </source>
</evidence>
<comment type="similarity">
    <text evidence="2 9">Belongs to the NAPRTase family.</text>
</comment>
<dbReference type="GO" id="GO:0016757">
    <property type="term" value="F:glycosyltransferase activity"/>
    <property type="evidence" value="ECO:0007669"/>
    <property type="project" value="UniProtKB-KW"/>
</dbReference>
<dbReference type="Gene3D" id="3.20.20.70">
    <property type="entry name" value="Aldolase class I"/>
    <property type="match status" value="1"/>
</dbReference>
<evidence type="ECO:0000256" key="8">
    <source>
        <dbReference type="ARBA" id="ARBA00048668"/>
    </source>
</evidence>
<dbReference type="PIRSF" id="PIRSF000484">
    <property type="entry name" value="NAPRT"/>
    <property type="match status" value="1"/>
</dbReference>
<keyword evidence="5 9" id="KW-0436">Ligase</keyword>
<sequence>MSASAAPSSALLTDRYELTMLDAALRDGTAERRCVFELFGRRLPGARRFGVVAGTGRFLQLLADYRFGEEELRFLRDHRVVDADTLRFLEQYRFTGTINGYREGEAYFPGSPILVVEGTFAEAVVLETLALSVMNHDSAVATAAARMSVAAGGRPLAEMGSRRAQERSAVAAARAAYIAGFAATSNLEAGRQWGVPTMGTAAHAWTLLHDTEEDAFRSQVAALGVGTTLLVDTYDIAAGVETAVRVAGTGLGGVRIDSGDLPTVAAAVREQLDRLGATATKITVTSDLDEFAIAALAASPVDSYGVGTSVVTGSGSPTAGMVYKLVARQDAAGGWVPVAKASTDKASRGGRKAAFRTREGGTATSELIAVSDGFERMATAVDHPEARALQVTLVEAGETDPAALGPDGVARARRHHAEIREELPVKALALSRSEPALPTVFVDVE</sequence>
<keyword evidence="12" id="KW-1185">Reference proteome</keyword>
<evidence type="ECO:0000256" key="1">
    <source>
        <dbReference type="ARBA" id="ARBA00004952"/>
    </source>
</evidence>
<dbReference type="Pfam" id="PF17767">
    <property type="entry name" value="NAPRTase_N"/>
    <property type="match status" value="1"/>
</dbReference>
<keyword evidence="11" id="KW-0328">Glycosyltransferase</keyword>
<dbReference type="GO" id="GO:0004516">
    <property type="term" value="F:nicotinate phosphoribosyltransferase activity"/>
    <property type="evidence" value="ECO:0007669"/>
    <property type="project" value="UniProtKB-EC"/>
</dbReference>
<dbReference type="NCBIfam" id="TIGR01513">
    <property type="entry name" value="NAPRTase_put"/>
    <property type="match status" value="1"/>
</dbReference>
<dbReference type="SUPFAM" id="SSF54675">
    <property type="entry name" value="Nicotinate/Quinolinate PRTase N-terminal domain-like"/>
    <property type="match status" value="1"/>
</dbReference>
<dbReference type="RefSeq" id="WP_322411957.1">
    <property type="nucleotide sequence ID" value="NZ_CP139779.1"/>
</dbReference>
<dbReference type="NCBIfam" id="NF006698">
    <property type="entry name" value="PRK09243.1-5"/>
    <property type="match status" value="1"/>
</dbReference>
<evidence type="ECO:0000256" key="6">
    <source>
        <dbReference type="ARBA" id="ARBA00022642"/>
    </source>
</evidence>